<dbReference type="Proteomes" id="UP000257109">
    <property type="component" value="Unassembled WGS sequence"/>
</dbReference>
<dbReference type="GO" id="GO:0032934">
    <property type="term" value="F:sterol binding"/>
    <property type="evidence" value="ECO:0007669"/>
    <property type="project" value="InterPro"/>
</dbReference>
<dbReference type="PANTHER" id="PTHR11306:SF0">
    <property type="entry name" value="PHOSPHATIDYLGLYCEROL_PHOSPHATIDYLINOSITOL TRANSFER PROTEIN"/>
    <property type="match status" value="1"/>
</dbReference>
<evidence type="ECO:0000313" key="9">
    <source>
        <dbReference type="Proteomes" id="UP000257109"/>
    </source>
</evidence>
<dbReference type="SUPFAM" id="SSF81296">
    <property type="entry name" value="E set domains"/>
    <property type="match status" value="1"/>
</dbReference>
<proteinExistence type="inferred from homology"/>
<dbReference type="Pfam" id="PF02221">
    <property type="entry name" value="E1_DerP2_DerF2"/>
    <property type="match status" value="1"/>
</dbReference>
<protein>
    <submittedName>
        <fullName evidence="8">Phosphatidylglycerol/phosphatidylinositol transfer protein</fullName>
    </submittedName>
</protein>
<feature type="non-terminal residue" evidence="8">
    <location>
        <position position="122"/>
    </location>
</feature>
<comment type="caution">
    <text evidence="8">The sequence shown here is derived from an EMBL/GenBank/DDBJ whole genome shotgun (WGS) entry which is preliminary data.</text>
</comment>
<reference evidence="8" key="1">
    <citation type="submission" date="2018-05" db="EMBL/GenBank/DDBJ databases">
        <title>Draft genome of Mucuna pruriens seed.</title>
        <authorList>
            <person name="Nnadi N.E."/>
            <person name="Vos R."/>
            <person name="Hasami M.H."/>
            <person name="Devisetty U.K."/>
            <person name="Aguiy J.C."/>
        </authorList>
    </citation>
    <scope>NUCLEOTIDE SEQUENCE [LARGE SCALE GENOMIC DNA]</scope>
    <source>
        <strain evidence="8">JCA_2017</strain>
    </source>
</reference>
<evidence type="ECO:0000256" key="6">
    <source>
        <dbReference type="ARBA" id="ARBA00023055"/>
    </source>
</evidence>
<evidence type="ECO:0000256" key="2">
    <source>
        <dbReference type="ARBA" id="ARBA00006370"/>
    </source>
</evidence>
<comment type="similarity">
    <text evidence="2">Belongs to the NPC2 family.</text>
</comment>
<dbReference type="GO" id="GO:0032366">
    <property type="term" value="P:intracellular sterol transport"/>
    <property type="evidence" value="ECO:0007669"/>
    <property type="project" value="InterPro"/>
</dbReference>
<comment type="subunit">
    <text evidence="3">Monomer.</text>
</comment>
<evidence type="ECO:0000256" key="3">
    <source>
        <dbReference type="ARBA" id="ARBA00011245"/>
    </source>
</evidence>
<keyword evidence="6" id="KW-0445">Lipid transport</keyword>
<dbReference type="SMART" id="SM00737">
    <property type="entry name" value="ML"/>
    <property type="match status" value="1"/>
</dbReference>
<keyword evidence="5" id="KW-0732">Signal</keyword>
<sequence length="122" mass="13229">KKADYNVKVKEVKISPYPIARGKPATFSISATTGQAISGGKLVIDVSYFGWQIHTETHDLCGETSCPVSIGDFVVAHSQVLPGFTPPGSYYLKMKMFDENKQELTCIGFGFDIGFISTVADS</sequence>
<gene>
    <name evidence="8" type="ORF">CR513_43102</name>
</gene>
<dbReference type="InterPro" id="IPR033917">
    <property type="entry name" value="ML_PG-PI_TP"/>
</dbReference>
<evidence type="ECO:0000256" key="1">
    <source>
        <dbReference type="ARBA" id="ARBA00002053"/>
    </source>
</evidence>
<feature type="domain" description="MD-2-related lipid-recognition" evidence="7">
    <location>
        <begin position="4"/>
        <end position="111"/>
    </location>
</feature>
<dbReference type="FunFam" id="2.60.40.770:FF:000002">
    <property type="entry name" value="putative phosphatidylglycerol/phosphatidylinositol transfer protein DDB_G0282179"/>
    <property type="match status" value="1"/>
</dbReference>
<comment type="function">
    <text evidence="1">Catalyzes the intermembrane transfer of phosphatidylglycerol and phosphatidylinositol.</text>
</comment>
<dbReference type="CDD" id="cd00917">
    <property type="entry name" value="PG-PI_TP"/>
    <property type="match status" value="1"/>
</dbReference>
<dbReference type="InterPro" id="IPR039670">
    <property type="entry name" value="NPC2-like"/>
</dbReference>
<dbReference type="OrthoDB" id="6409159at2759"/>
<feature type="non-terminal residue" evidence="8">
    <location>
        <position position="1"/>
    </location>
</feature>
<keyword evidence="9" id="KW-1185">Reference proteome</keyword>
<evidence type="ECO:0000313" key="8">
    <source>
        <dbReference type="EMBL" id="RDX76864.1"/>
    </source>
</evidence>
<dbReference type="PANTHER" id="PTHR11306">
    <property type="entry name" value="NIEMANN PICK TYPE C2 PROTEIN NPC2-RELATED"/>
    <property type="match status" value="1"/>
</dbReference>
<dbReference type="InterPro" id="IPR003172">
    <property type="entry name" value="ML_dom"/>
</dbReference>
<organism evidence="8 9">
    <name type="scientific">Mucuna pruriens</name>
    <name type="common">Velvet bean</name>
    <name type="synonym">Dolichos pruriens</name>
    <dbReference type="NCBI Taxonomy" id="157652"/>
    <lineage>
        <taxon>Eukaryota</taxon>
        <taxon>Viridiplantae</taxon>
        <taxon>Streptophyta</taxon>
        <taxon>Embryophyta</taxon>
        <taxon>Tracheophyta</taxon>
        <taxon>Spermatophyta</taxon>
        <taxon>Magnoliopsida</taxon>
        <taxon>eudicotyledons</taxon>
        <taxon>Gunneridae</taxon>
        <taxon>Pentapetalae</taxon>
        <taxon>rosids</taxon>
        <taxon>fabids</taxon>
        <taxon>Fabales</taxon>
        <taxon>Fabaceae</taxon>
        <taxon>Papilionoideae</taxon>
        <taxon>50 kb inversion clade</taxon>
        <taxon>NPAAA clade</taxon>
        <taxon>indigoferoid/millettioid clade</taxon>
        <taxon>Phaseoleae</taxon>
        <taxon>Mucuna</taxon>
    </lineage>
</organism>
<evidence type="ECO:0000256" key="4">
    <source>
        <dbReference type="ARBA" id="ARBA00022448"/>
    </source>
</evidence>
<dbReference type="InterPro" id="IPR014756">
    <property type="entry name" value="Ig_E-set"/>
</dbReference>
<evidence type="ECO:0000259" key="7">
    <source>
        <dbReference type="SMART" id="SM00737"/>
    </source>
</evidence>
<evidence type="ECO:0000256" key="5">
    <source>
        <dbReference type="ARBA" id="ARBA00022729"/>
    </source>
</evidence>
<dbReference type="AlphaFoldDB" id="A0A371FEW6"/>
<accession>A0A371FEW6</accession>
<name>A0A371FEW6_MUCPR</name>
<dbReference type="STRING" id="157652.A0A371FEW6"/>
<dbReference type="EMBL" id="QJKJ01009360">
    <property type="protein sequence ID" value="RDX76864.1"/>
    <property type="molecule type" value="Genomic_DNA"/>
</dbReference>
<keyword evidence="4" id="KW-0813">Transport</keyword>
<dbReference type="Gene3D" id="2.60.40.770">
    <property type="match status" value="1"/>
</dbReference>